<evidence type="ECO:0008006" key="4">
    <source>
        <dbReference type="Google" id="ProtNLM"/>
    </source>
</evidence>
<keyword evidence="3" id="KW-1185">Reference proteome</keyword>
<accession>A0A848RK84</accession>
<dbReference type="Proteomes" id="UP000568273">
    <property type="component" value="Unassembled WGS sequence"/>
</dbReference>
<feature type="signal peptide" evidence="1">
    <location>
        <begin position="1"/>
        <end position="21"/>
    </location>
</feature>
<sequence>MTKKVLILTFILIFTMACSKANLYSLKTDLSHEENVEKLINQLDWENKDSYKIEIKDKTITIIFDNNIDYFNANLKPYFVNGVYLLILTNAEDIIYENKRGSFFGVDKKIANVFLSAQCNKSLDDIKNSEEEFHKLEKFMKNLKVDS</sequence>
<gene>
    <name evidence="2" type="ORF">HKO22_02045</name>
</gene>
<evidence type="ECO:0000256" key="1">
    <source>
        <dbReference type="SAM" id="SignalP"/>
    </source>
</evidence>
<feature type="chain" id="PRO_5039094182" description="DUF4825 domain-containing protein" evidence="1">
    <location>
        <begin position="22"/>
        <end position="147"/>
    </location>
</feature>
<dbReference type="AlphaFoldDB" id="A0A848RK84"/>
<reference evidence="2" key="1">
    <citation type="submission" date="2020-04" db="EMBL/GenBank/DDBJ databases">
        <title>Peptoniphilus sp. nov. isolated from swine feces.</title>
        <authorList>
            <person name="Ryu S.W."/>
        </authorList>
    </citation>
    <scope>NUCLEOTIDE SEQUENCE [LARGE SCALE GENOMIC DNA]</scope>
    <source>
        <strain evidence="2">AGMB00490</strain>
    </source>
</reference>
<evidence type="ECO:0000313" key="3">
    <source>
        <dbReference type="Proteomes" id="UP000568273"/>
    </source>
</evidence>
<dbReference type="RefSeq" id="WP_169968178.1">
    <property type="nucleotide sequence ID" value="NZ_JABDSR010000002.1"/>
</dbReference>
<protein>
    <recommendedName>
        <fullName evidence="4">DUF4825 domain-containing protein</fullName>
    </recommendedName>
</protein>
<dbReference type="EMBL" id="JABDSR010000002">
    <property type="protein sequence ID" value="NMW84524.1"/>
    <property type="molecule type" value="Genomic_DNA"/>
</dbReference>
<comment type="caution">
    <text evidence="2">The sequence shown here is derived from an EMBL/GenBank/DDBJ whole genome shotgun (WGS) entry which is preliminary data.</text>
</comment>
<keyword evidence="1" id="KW-0732">Signal</keyword>
<evidence type="ECO:0000313" key="2">
    <source>
        <dbReference type="EMBL" id="NMW84524.1"/>
    </source>
</evidence>
<name>A0A848RK84_9FIRM</name>
<organism evidence="2 3">
    <name type="scientific">Peptoniphilus faecalis</name>
    <dbReference type="NCBI Taxonomy" id="2731255"/>
    <lineage>
        <taxon>Bacteria</taxon>
        <taxon>Bacillati</taxon>
        <taxon>Bacillota</taxon>
        <taxon>Tissierellia</taxon>
        <taxon>Tissierellales</taxon>
        <taxon>Peptoniphilaceae</taxon>
        <taxon>Peptoniphilus</taxon>
    </lineage>
</organism>
<dbReference type="PROSITE" id="PS51257">
    <property type="entry name" value="PROKAR_LIPOPROTEIN"/>
    <property type="match status" value="1"/>
</dbReference>
<proteinExistence type="predicted"/>